<keyword evidence="2" id="KW-0378">Hydrolase</keyword>
<protein>
    <recommendedName>
        <fullName evidence="3">HD domain-containing protein</fullName>
    </recommendedName>
</protein>
<keyword evidence="1" id="KW-0479">Metal-binding</keyword>
<comment type="caution">
    <text evidence="4">The sequence shown here is derived from an EMBL/GenBank/DDBJ whole genome shotgun (WGS) entry which is preliminary data.</text>
</comment>
<dbReference type="GO" id="GO:0002953">
    <property type="term" value="F:5'-deoxynucleotidase activity"/>
    <property type="evidence" value="ECO:0007669"/>
    <property type="project" value="InterPro"/>
</dbReference>
<dbReference type="AlphaFoldDB" id="A0A1F5YP14"/>
<dbReference type="EMBL" id="MFJD01000012">
    <property type="protein sequence ID" value="OGG01602.1"/>
    <property type="molecule type" value="Genomic_DNA"/>
</dbReference>
<dbReference type="InterPro" id="IPR006674">
    <property type="entry name" value="HD_domain"/>
</dbReference>
<dbReference type="GO" id="GO:0046872">
    <property type="term" value="F:metal ion binding"/>
    <property type="evidence" value="ECO:0007669"/>
    <property type="project" value="UniProtKB-KW"/>
</dbReference>
<dbReference type="Proteomes" id="UP000178448">
    <property type="component" value="Unassembled WGS sequence"/>
</dbReference>
<dbReference type="SUPFAM" id="SSF109604">
    <property type="entry name" value="HD-domain/PDEase-like"/>
    <property type="match status" value="1"/>
</dbReference>
<gene>
    <name evidence="4" type="ORF">A2Z33_07450</name>
</gene>
<accession>A0A1F5YP14</accession>
<dbReference type="InterPro" id="IPR039356">
    <property type="entry name" value="YfbR/HDDC2"/>
</dbReference>
<evidence type="ECO:0000256" key="2">
    <source>
        <dbReference type="ARBA" id="ARBA00022801"/>
    </source>
</evidence>
<sequence length="209" mass="23987">MKISSRKISLRFAYHKEVTVDTKKYISLIFEAAVTKRLKRTGWQILGDNWESIGEHTFLTSVIAYFLAKTLKSDLTKVLTMSLFHDFHESRIGDADKIALDYITRDIAKANRDIFSAAAPELKEMLDEYEAKKSTEARIVYESNILALLVEVKRLVENGNTNAAEWLEANASRVKLPEARELAQGIMSGNTQDWWASIRDRLRDGFRRE</sequence>
<feature type="domain" description="HD" evidence="3">
    <location>
        <begin position="36"/>
        <end position="159"/>
    </location>
</feature>
<evidence type="ECO:0000259" key="3">
    <source>
        <dbReference type="Pfam" id="PF13023"/>
    </source>
</evidence>
<evidence type="ECO:0000256" key="1">
    <source>
        <dbReference type="ARBA" id="ARBA00022723"/>
    </source>
</evidence>
<dbReference type="Pfam" id="PF13023">
    <property type="entry name" value="HD_3"/>
    <property type="match status" value="1"/>
</dbReference>
<proteinExistence type="predicted"/>
<reference evidence="4 5" key="1">
    <citation type="journal article" date="2016" name="Nat. Commun.">
        <title>Thousands of microbial genomes shed light on interconnected biogeochemical processes in an aquifer system.</title>
        <authorList>
            <person name="Anantharaman K."/>
            <person name="Brown C.T."/>
            <person name="Hug L.A."/>
            <person name="Sharon I."/>
            <person name="Castelle C.J."/>
            <person name="Probst A.J."/>
            <person name="Thomas B.C."/>
            <person name="Singh A."/>
            <person name="Wilkins M.J."/>
            <person name="Karaoz U."/>
            <person name="Brodie E.L."/>
            <person name="Williams K.H."/>
            <person name="Hubbard S.S."/>
            <person name="Banfield J.F."/>
        </authorList>
    </citation>
    <scope>NUCLEOTIDE SEQUENCE [LARGE SCALE GENOMIC DNA]</scope>
</reference>
<dbReference type="PANTHER" id="PTHR11845:SF13">
    <property type="entry name" value="5'-DEOXYNUCLEOTIDASE HDDC2"/>
    <property type="match status" value="1"/>
</dbReference>
<dbReference type="Gene3D" id="1.10.3210.10">
    <property type="entry name" value="Hypothetical protein af1432"/>
    <property type="match status" value="1"/>
</dbReference>
<evidence type="ECO:0000313" key="5">
    <source>
        <dbReference type="Proteomes" id="UP000178448"/>
    </source>
</evidence>
<dbReference type="PANTHER" id="PTHR11845">
    <property type="entry name" value="5'-DEOXYNUCLEOTIDASE HDDC2"/>
    <property type="match status" value="1"/>
</dbReference>
<name>A0A1F5YP14_9BACT</name>
<dbReference type="GO" id="GO:0005737">
    <property type="term" value="C:cytoplasm"/>
    <property type="evidence" value="ECO:0007669"/>
    <property type="project" value="TreeGrafter"/>
</dbReference>
<organism evidence="4 5">
    <name type="scientific">Candidatus Gottesmanbacteria bacterium RBG_16_52_11</name>
    <dbReference type="NCBI Taxonomy" id="1798374"/>
    <lineage>
        <taxon>Bacteria</taxon>
        <taxon>Candidatus Gottesmaniibacteriota</taxon>
    </lineage>
</organism>
<evidence type="ECO:0000313" key="4">
    <source>
        <dbReference type="EMBL" id="OGG01602.1"/>
    </source>
</evidence>
<dbReference type="STRING" id="1798374.A2Z33_07450"/>